<reference evidence="1 2" key="2">
    <citation type="journal article" date="2022" name="Mol. Ecol. Resour.">
        <title>The genomes of chicory, endive, great burdock and yacon provide insights into Asteraceae paleo-polyploidization history and plant inulin production.</title>
        <authorList>
            <person name="Fan W."/>
            <person name="Wang S."/>
            <person name="Wang H."/>
            <person name="Wang A."/>
            <person name="Jiang F."/>
            <person name="Liu H."/>
            <person name="Zhao H."/>
            <person name="Xu D."/>
            <person name="Zhang Y."/>
        </authorList>
    </citation>
    <scope>NUCLEOTIDE SEQUENCE [LARGE SCALE GENOMIC DNA]</scope>
    <source>
        <strain evidence="2">cv. Niubang</strain>
    </source>
</reference>
<comment type="caution">
    <text evidence="1">The sequence shown here is derived from an EMBL/GenBank/DDBJ whole genome shotgun (WGS) entry which is preliminary data.</text>
</comment>
<gene>
    <name evidence="1" type="ORF">L6452_39167</name>
</gene>
<sequence>MVSMRGRPRTRVDESEATASTADQPKRVEAISRPPILPLLGGGLKVILRVDLASSKPVIREAMAKQQEFLVKMLEDRDVSNRRNEMVVENFVVAGSRGTGQGNPTEDPTAMDVRQGRRACSYKSFMCSKPPGFSGSDDPIACMNWIREIEQAFDLSECEEVQKVKFGSQMLRGPTLIWWNVTKSTLSTTVLA</sequence>
<organism evidence="1 2">
    <name type="scientific">Arctium lappa</name>
    <name type="common">Greater burdock</name>
    <name type="synonym">Lappa major</name>
    <dbReference type="NCBI Taxonomy" id="4217"/>
    <lineage>
        <taxon>Eukaryota</taxon>
        <taxon>Viridiplantae</taxon>
        <taxon>Streptophyta</taxon>
        <taxon>Embryophyta</taxon>
        <taxon>Tracheophyta</taxon>
        <taxon>Spermatophyta</taxon>
        <taxon>Magnoliopsida</taxon>
        <taxon>eudicotyledons</taxon>
        <taxon>Gunneridae</taxon>
        <taxon>Pentapetalae</taxon>
        <taxon>asterids</taxon>
        <taxon>campanulids</taxon>
        <taxon>Asterales</taxon>
        <taxon>Asteraceae</taxon>
        <taxon>Carduoideae</taxon>
        <taxon>Cardueae</taxon>
        <taxon>Arctiinae</taxon>
        <taxon>Arctium</taxon>
    </lineage>
</organism>
<evidence type="ECO:0000313" key="1">
    <source>
        <dbReference type="EMBL" id="KAI3673057.1"/>
    </source>
</evidence>
<dbReference type="Proteomes" id="UP001055879">
    <property type="component" value="Linkage Group LG15"/>
</dbReference>
<accession>A0ACB8XQX1</accession>
<dbReference type="EMBL" id="CM042061">
    <property type="protein sequence ID" value="KAI3673057.1"/>
    <property type="molecule type" value="Genomic_DNA"/>
</dbReference>
<name>A0ACB8XQX1_ARCLA</name>
<evidence type="ECO:0000313" key="2">
    <source>
        <dbReference type="Proteomes" id="UP001055879"/>
    </source>
</evidence>
<reference evidence="2" key="1">
    <citation type="journal article" date="2022" name="Mol. Ecol. Resour.">
        <title>The genomes of chicory, endive, great burdock and yacon provide insights into Asteraceae palaeo-polyploidization history and plant inulin production.</title>
        <authorList>
            <person name="Fan W."/>
            <person name="Wang S."/>
            <person name="Wang H."/>
            <person name="Wang A."/>
            <person name="Jiang F."/>
            <person name="Liu H."/>
            <person name="Zhao H."/>
            <person name="Xu D."/>
            <person name="Zhang Y."/>
        </authorList>
    </citation>
    <scope>NUCLEOTIDE SEQUENCE [LARGE SCALE GENOMIC DNA]</scope>
    <source>
        <strain evidence="2">cv. Niubang</strain>
    </source>
</reference>
<protein>
    <submittedName>
        <fullName evidence="1">Uncharacterized protein</fullName>
    </submittedName>
</protein>
<keyword evidence="2" id="KW-1185">Reference proteome</keyword>
<proteinExistence type="predicted"/>